<dbReference type="RefSeq" id="XP_016644499.1">
    <property type="nucleotide sequence ID" value="XM_016785717.1"/>
</dbReference>
<dbReference type="InterPro" id="IPR003615">
    <property type="entry name" value="HNH_nuc"/>
</dbReference>
<gene>
    <name evidence="2" type="ORF">SAPIO_CDS2783</name>
</gene>
<evidence type="ECO:0000313" key="3">
    <source>
        <dbReference type="Proteomes" id="UP000028545"/>
    </source>
</evidence>
<dbReference type="VEuPathDB" id="FungiDB:SAPIO_CDS2783"/>
<dbReference type="OMA" id="ICHIALH"/>
<comment type="caution">
    <text evidence="2">The sequence shown here is derived from an EMBL/GenBank/DDBJ whole genome shotgun (WGS) entry which is preliminary data.</text>
</comment>
<dbReference type="EMBL" id="JOWA01000087">
    <property type="protein sequence ID" value="KEZ44700.1"/>
    <property type="molecule type" value="Genomic_DNA"/>
</dbReference>
<accession>A0A084GBI8</accession>
<keyword evidence="3" id="KW-1185">Reference proteome</keyword>
<dbReference type="GeneID" id="27721855"/>
<protein>
    <recommendedName>
        <fullName evidence="1">HNH nuclease domain-containing protein</fullName>
    </recommendedName>
</protein>
<feature type="domain" description="HNH nuclease" evidence="1">
    <location>
        <begin position="200"/>
        <end position="272"/>
    </location>
</feature>
<sequence length="377" mass="42283">MSRFRWDIQAGDHRHHWHQAYLESIIQFQSTTPLSASERTQASSKFRSIIDHFEAANPGLGGQPYNPLRLVQLTYEYARSEESRDVFLQAFFQTANIAIDDDAFDLSERDLEASVALAVSEFADFLVDSFFLPLRASTKQTPQPSPAIHSAIQRAQGGGVQDFVVSRQFDRKEFLRRYQQDGAAAVDDDGDLLQNEPNLTSLEVAHIMPHSLTQPEADGSLHPFKQAALDILNMFDHGVLHLIEGENVDKPRNALSLSHDVHELFGEFEIFFQPVPDTPHTYRIDTFQPPPVLRNFLPTTRTLTLAENWTIDPPSRRLLELHNSIAQILHLSAAGAYIDKVLDDLDKRVAASDGTTELGHLVALRLGGWLDGSIRAS</sequence>
<dbReference type="HOGENOM" id="CLU_043858_1_1_1"/>
<evidence type="ECO:0000313" key="2">
    <source>
        <dbReference type="EMBL" id="KEZ44700.1"/>
    </source>
</evidence>
<dbReference type="OrthoDB" id="2104739at2759"/>
<evidence type="ECO:0000259" key="1">
    <source>
        <dbReference type="Pfam" id="PF13391"/>
    </source>
</evidence>
<dbReference type="Pfam" id="PF13391">
    <property type="entry name" value="HNH_2"/>
    <property type="match status" value="1"/>
</dbReference>
<proteinExistence type="predicted"/>
<dbReference type="KEGG" id="sapo:SAPIO_CDS2783"/>
<name>A0A084GBI8_PSEDA</name>
<reference evidence="2 3" key="1">
    <citation type="journal article" date="2014" name="Genome Announc.">
        <title>Draft genome sequence of the pathogenic fungus Scedosporium apiospermum.</title>
        <authorList>
            <person name="Vandeputte P."/>
            <person name="Ghamrawi S."/>
            <person name="Rechenmann M."/>
            <person name="Iltis A."/>
            <person name="Giraud S."/>
            <person name="Fleury M."/>
            <person name="Thornton C."/>
            <person name="Delhaes L."/>
            <person name="Meyer W."/>
            <person name="Papon N."/>
            <person name="Bouchara J.P."/>
        </authorList>
    </citation>
    <scope>NUCLEOTIDE SEQUENCE [LARGE SCALE GENOMIC DNA]</scope>
    <source>
        <strain evidence="2 3">IHEM 14462</strain>
    </source>
</reference>
<dbReference type="Proteomes" id="UP000028545">
    <property type="component" value="Unassembled WGS sequence"/>
</dbReference>
<dbReference type="AlphaFoldDB" id="A0A084GBI8"/>
<organism evidence="2 3">
    <name type="scientific">Pseudallescheria apiosperma</name>
    <name type="common">Scedosporium apiospermum</name>
    <dbReference type="NCBI Taxonomy" id="563466"/>
    <lineage>
        <taxon>Eukaryota</taxon>
        <taxon>Fungi</taxon>
        <taxon>Dikarya</taxon>
        <taxon>Ascomycota</taxon>
        <taxon>Pezizomycotina</taxon>
        <taxon>Sordariomycetes</taxon>
        <taxon>Hypocreomycetidae</taxon>
        <taxon>Microascales</taxon>
        <taxon>Microascaceae</taxon>
        <taxon>Scedosporium</taxon>
    </lineage>
</organism>